<sequence length="427" mass="46820">MAAAAVVANGDYAAAKTPSAGRYAAVYSEVQNSRLDHPLPLPSVLKNSFKVVDGPPSSAAGNPDEIAKLFPRLFGQPSANLVPADSSDNLPGRGLKIGVVLSGGQAPGGHNVISGIFDYLQDRCKGSTLYGFRGGPAGIMKCKYVVLTPEYIYPYRNQGGFDMICSGRDKIETPEQFKQAEETSVKLDLDGLVVIGGDDSNTNACLLAENFSMLCNLERGGINFHGRPLISRIFMPTIFFAHFRLIYAEMIGNVMIDARSTGKYYHFVRLMGRAASHITLECALQTHPNITLIGEEVGNLASPVAEWTVGGTALTSLMDVERRHGKFKPVIKKAMVELEGAPFRKFISTREDWLLIIDISILVPFNLLARHLIKLITPYFWNLELKHKYDCTLLCDNITKLLKQAFEVCLKPTLLPSPPPQLSSFLD</sequence>
<accession>A0AAW2KIK4</accession>
<dbReference type="InterPro" id="IPR035966">
    <property type="entry name" value="PKF_sf"/>
</dbReference>
<dbReference type="GO" id="GO:0006002">
    <property type="term" value="P:fructose 6-phosphate metabolic process"/>
    <property type="evidence" value="ECO:0007669"/>
    <property type="project" value="InterPro"/>
</dbReference>
<dbReference type="PANTHER" id="PTHR43650:SF1">
    <property type="entry name" value="PYROPHOSPHATE--FRUCTOSE 6-PHOSPHATE 1-PHOSPHOTRANSFERASE SUBUNIT BETA 2"/>
    <property type="match status" value="1"/>
</dbReference>
<comment type="function">
    <text evidence="2">Catalyzes the phosphorylation of D-fructose 6-phosphate, the first committing step of glycolysis. Uses inorganic phosphate (PPi) as phosphoryl donor instead of ATP like common ATP-dependent phosphofructokinases (ATP-PFKs), which renders the reaction reversible, and can thus function both in glycolysis and gluconeogenesis. Consistently, PPi-PFK can replace the enzymes of both the forward (ATP-PFK) and reverse (fructose-bisphosphatase (FBPase)) reactions.</text>
</comment>
<evidence type="ECO:0000256" key="1">
    <source>
        <dbReference type="ARBA" id="ARBA00001946"/>
    </source>
</evidence>
<protein>
    <submittedName>
        <fullName evidence="11">Pyrophosphate--fructose 6-phosphate 1-phosphotransferase subunit beta</fullName>
    </submittedName>
</protein>
<feature type="domain" description="Phosphofructokinase" evidence="10">
    <location>
        <begin position="96"/>
        <end position="211"/>
    </location>
</feature>
<evidence type="ECO:0000256" key="8">
    <source>
        <dbReference type="ARBA" id="ARBA00023152"/>
    </source>
</evidence>
<evidence type="ECO:0000259" key="10">
    <source>
        <dbReference type="Pfam" id="PF00365"/>
    </source>
</evidence>
<evidence type="ECO:0000256" key="5">
    <source>
        <dbReference type="ARBA" id="ARBA00022723"/>
    </source>
</evidence>
<evidence type="ECO:0000313" key="11">
    <source>
        <dbReference type="EMBL" id="KAL0305976.1"/>
    </source>
</evidence>
<organism evidence="11">
    <name type="scientific">Sesamum radiatum</name>
    <name type="common">Black benniseed</name>
    <dbReference type="NCBI Taxonomy" id="300843"/>
    <lineage>
        <taxon>Eukaryota</taxon>
        <taxon>Viridiplantae</taxon>
        <taxon>Streptophyta</taxon>
        <taxon>Embryophyta</taxon>
        <taxon>Tracheophyta</taxon>
        <taxon>Spermatophyta</taxon>
        <taxon>Magnoliopsida</taxon>
        <taxon>eudicotyledons</taxon>
        <taxon>Gunneridae</taxon>
        <taxon>Pentapetalae</taxon>
        <taxon>asterids</taxon>
        <taxon>lamiids</taxon>
        <taxon>Lamiales</taxon>
        <taxon>Pedaliaceae</taxon>
        <taxon>Sesamum</taxon>
    </lineage>
</organism>
<reference evidence="11" key="2">
    <citation type="journal article" date="2024" name="Plant">
        <title>Genomic evolution and insights into agronomic trait innovations of Sesamum species.</title>
        <authorList>
            <person name="Miao H."/>
            <person name="Wang L."/>
            <person name="Qu L."/>
            <person name="Liu H."/>
            <person name="Sun Y."/>
            <person name="Le M."/>
            <person name="Wang Q."/>
            <person name="Wei S."/>
            <person name="Zheng Y."/>
            <person name="Lin W."/>
            <person name="Duan Y."/>
            <person name="Cao H."/>
            <person name="Xiong S."/>
            <person name="Wang X."/>
            <person name="Wei L."/>
            <person name="Li C."/>
            <person name="Ma Q."/>
            <person name="Ju M."/>
            <person name="Zhao R."/>
            <person name="Li G."/>
            <person name="Mu C."/>
            <person name="Tian Q."/>
            <person name="Mei H."/>
            <person name="Zhang T."/>
            <person name="Gao T."/>
            <person name="Zhang H."/>
        </authorList>
    </citation>
    <scope>NUCLEOTIDE SEQUENCE</scope>
    <source>
        <strain evidence="11">G02</strain>
    </source>
</reference>
<dbReference type="GO" id="GO:0009749">
    <property type="term" value="P:response to glucose"/>
    <property type="evidence" value="ECO:0007669"/>
    <property type="project" value="TreeGrafter"/>
</dbReference>
<evidence type="ECO:0000256" key="3">
    <source>
        <dbReference type="ARBA" id="ARBA00022490"/>
    </source>
</evidence>
<dbReference type="GO" id="GO:0015979">
    <property type="term" value="P:photosynthesis"/>
    <property type="evidence" value="ECO:0007669"/>
    <property type="project" value="TreeGrafter"/>
</dbReference>
<reference evidence="11" key="1">
    <citation type="submission" date="2020-06" db="EMBL/GenBank/DDBJ databases">
        <authorList>
            <person name="Li T."/>
            <person name="Hu X."/>
            <person name="Zhang T."/>
            <person name="Song X."/>
            <person name="Zhang H."/>
            <person name="Dai N."/>
            <person name="Sheng W."/>
            <person name="Hou X."/>
            <person name="Wei L."/>
        </authorList>
    </citation>
    <scope>NUCLEOTIDE SEQUENCE</scope>
    <source>
        <strain evidence="11">G02</strain>
        <tissue evidence="11">Leaf</tissue>
    </source>
</reference>
<keyword evidence="4" id="KW-0808">Transferase</keyword>
<dbReference type="AlphaFoldDB" id="A0AAW2KIK4"/>
<comment type="catalytic activity">
    <reaction evidence="9">
        <text>beta-D-fructose 6-phosphate + diphosphate = beta-D-fructose 1,6-bisphosphate + phosphate + H(+)</text>
        <dbReference type="Rhea" id="RHEA:13613"/>
        <dbReference type="ChEBI" id="CHEBI:15378"/>
        <dbReference type="ChEBI" id="CHEBI:32966"/>
        <dbReference type="ChEBI" id="CHEBI:33019"/>
        <dbReference type="ChEBI" id="CHEBI:43474"/>
        <dbReference type="ChEBI" id="CHEBI:57634"/>
        <dbReference type="EC" id="2.7.1.90"/>
    </reaction>
</comment>
<evidence type="ECO:0000256" key="2">
    <source>
        <dbReference type="ARBA" id="ARBA00003138"/>
    </source>
</evidence>
<dbReference type="InterPro" id="IPR000023">
    <property type="entry name" value="Phosphofructokinase_dom"/>
</dbReference>
<dbReference type="GO" id="GO:0047334">
    <property type="term" value="F:diphosphate-fructose-6-phosphate 1-phosphotransferase activity"/>
    <property type="evidence" value="ECO:0007669"/>
    <property type="project" value="UniProtKB-EC"/>
</dbReference>
<comment type="caution">
    <text evidence="11">The sequence shown here is derived from an EMBL/GenBank/DDBJ whole genome shotgun (WGS) entry which is preliminary data.</text>
</comment>
<dbReference type="Gene3D" id="3.40.50.460">
    <property type="entry name" value="Phosphofructokinase domain"/>
    <property type="match status" value="2"/>
</dbReference>
<dbReference type="Gene3D" id="3.40.50.450">
    <property type="match status" value="2"/>
</dbReference>
<dbReference type="EMBL" id="JACGWJ010000028">
    <property type="protein sequence ID" value="KAL0305976.1"/>
    <property type="molecule type" value="Genomic_DNA"/>
</dbReference>
<gene>
    <name evidence="11" type="ORF">Sradi_6014900</name>
</gene>
<keyword evidence="8" id="KW-0324">Glycolysis</keyword>
<dbReference type="GO" id="GO:0003872">
    <property type="term" value="F:6-phosphofructokinase activity"/>
    <property type="evidence" value="ECO:0007669"/>
    <property type="project" value="InterPro"/>
</dbReference>
<evidence type="ECO:0000256" key="4">
    <source>
        <dbReference type="ARBA" id="ARBA00022679"/>
    </source>
</evidence>
<dbReference type="GO" id="GO:0005829">
    <property type="term" value="C:cytosol"/>
    <property type="evidence" value="ECO:0007669"/>
    <property type="project" value="TreeGrafter"/>
</dbReference>
<dbReference type="PANTHER" id="PTHR43650">
    <property type="entry name" value="PYROPHOSPHATE--FRUCTOSE 6-PHOSPHATE 1-PHOSPHOTRANSFERASE"/>
    <property type="match status" value="1"/>
</dbReference>
<proteinExistence type="predicted"/>
<dbReference type="GO" id="GO:0046872">
    <property type="term" value="F:metal ion binding"/>
    <property type="evidence" value="ECO:0007669"/>
    <property type="project" value="UniProtKB-KW"/>
</dbReference>
<evidence type="ECO:0000256" key="7">
    <source>
        <dbReference type="ARBA" id="ARBA00022842"/>
    </source>
</evidence>
<keyword evidence="3" id="KW-0963">Cytoplasm</keyword>
<dbReference type="SUPFAM" id="SSF53784">
    <property type="entry name" value="Phosphofructokinase"/>
    <property type="match status" value="1"/>
</dbReference>
<name>A0AAW2KIK4_SESRA</name>
<dbReference type="Pfam" id="PF00365">
    <property type="entry name" value="PFK"/>
    <property type="match status" value="1"/>
</dbReference>
<evidence type="ECO:0000256" key="9">
    <source>
        <dbReference type="ARBA" id="ARBA00048072"/>
    </source>
</evidence>
<keyword evidence="7" id="KW-0460">Magnesium</keyword>
<evidence type="ECO:0000256" key="6">
    <source>
        <dbReference type="ARBA" id="ARBA00022777"/>
    </source>
</evidence>
<dbReference type="InterPro" id="IPR022953">
    <property type="entry name" value="ATP_PFK"/>
</dbReference>
<comment type="cofactor">
    <cofactor evidence="1">
        <name>Mg(2+)</name>
        <dbReference type="ChEBI" id="CHEBI:18420"/>
    </cofactor>
</comment>
<dbReference type="PRINTS" id="PR00476">
    <property type="entry name" value="PHFRCTKINASE"/>
</dbReference>
<keyword evidence="5" id="KW-0479">Metal-binding</keyword>
<keyword evidence="6" id="KW-0418">Kinase</keyword>